<name>A0A024FRY8_9CAUD</name>
<feature type="non-terminal residue" evidence="1">
    <location>
        <position position="1"/>
    </location>
</feature>
<reference evidence="1 2" key="1">
    <citation type="submission" date="2014-04" db="EMBL/GenBank/DDBJ databases">
        <title>Whole genome of SPG24 was analyzed in behalf of its correct identification and originality.</title>
        <authorList>
            <person name="Lee O.H."/>
        </authorList>
    </citation>
    <scope>NUCLEOTIDE SEQUENCE [LARGE SCALE GENOMIC DNA]</scope>
    <source>
        <strain evidence="1 2">SPG24</strain>
    </source>
</reference>
<evidence type="ECO:0000313" key="1">
    <source>
        <dbReference type="EMBL" id="BAO79534.1"/>
    </source>
</evidence>
<accession>A0A024FRY8</accession>
<organism evidence="1 2">
    <name type="scientific">Bacillus phage SPG24</name>
    <dbReference type="NCBI Taxonomy" id="1497851"/>
    <lineage>
        <taxon>Viruses</taxon>
        <taxon>Duplodnaviria</taxon>
        <taxon>Heunggongvirae</taxon>
        <taxon>Uroviricota</taxon>
        <taxon>Caudoviricetes</taxon>
        <taxon>Herelleviridae</taxon>
        <taxon>Bastillevirinae</taxon>
        <taxon>Nitunavirus</taxon>
        <taxon>Nitunavirus SPG24</taxon>
    </lineage>
</organism>
<proteinExistence type="predicted"/>
<sequence length="31" mass="3497">WKNKGQQSSESQCIKRSGMVLGRVYSRGKVV</sequence>
<keyword evidence="2" id="KW-1185">Reference proteome</keyword>
<dbReference type="Proteomes" id="UP000214715">
    <property type="component" value="Genome"/>
</dbReference>
<dbReference type="EMBL" id="AB930182">
    <property type="protein sequence ID" value="BAO79534.1"/>
    <property type="molecule type" value="Genomic_DNA"/>
</dbReference>
<evidence type="ECO:0000313" key="2">
    <source>
        <dbReference type="Proteomes" id="UP000214715"/>
    </source>
</evidence>
<protein>
    <submittedName>
        <fullName evidence="1">Uncharacterized protein</fullName>
    </submittedName>
</protein>